<evidence type="ECO:0000313" key="3">
    <source>
        <dbReference type="EMBL" id="WOB07061.1"/>
    </source>
</evidence>
<dbReference type="Proteomes" id="UP001303946">
    <property type="component" value="Chromosome"/>
</dbReference>
<name>A0ABZ0CVB7_9BURK</name>
<accession>A0ABZ0CVB7</accession>
<evidence type="ECO:0000313" key="4">
    <source>
        <dbReference type="Proteomes" id="UP001303946"/>
    </source>
</evidence>
<dbReference type="InterPro" id="IPR036568">
    <property type="entry name" value="GGCT-like_sf"/>
</dbReference>
<dbReference type="EC" id="4.3.2.7" evidence="1"/>
<dbReference type="PANTHER" id="PTHR12192">
    <property type="entry name" value="CATION TRANSPORT PROTEIN CHAC-RELATED"/>
    <property type="match status" value="1"/>
</dbReference>
<keyword evidence="4" id="KW-1185">Reference proteome</keyword>
<dbReference type="CDD" id="cd06661">
    <property type="entry name" value="GGCT_like"/>
    <property type="match status" value="1"/>
</dbReference>
<evidence type="ECO:0000256" key="1">
    <source>
        <dbReference type="ARBA" id="ARBA00012344"/>
    </source>
</evidence>
<proteinExistence type="predicted"/>
<dbReference type="Gene3D" id="3.10.490.10">
    <property type="entry name" value="Gamma-glutamyl cyclotransferase-like"/>
    <property type="match status" value="1"/>
</dbReference>
<organism evidence="3 4">
    <name type="scientific">Piscinibacter gummiphilus</name>
    <dbReference type="NCBI Taxonomy" id="946333"/>
    <lineage>
        <taxon>Bacteria</taxon>
        <taxon>Pseudomonadati</taxon>
        <taxon>Pseudomonadota</taxon>
        <taxon>Betaproteobacteria</taxon>
        <taxon>Burkholderiales</taxon>
        <taxon>Sphaerotilaceae</taxon>
        <taxon>Piscinibacter</taxon>
    </lineage>
</organism>
<dbReference type="PANTHER" id="PTHR12192:SF2">
    <property type="entry name" value="GLUTATHIONE-SPECIFIC GAMMA-GLUTAMYLCYCLOTRANSFERASE 2"/>
    <property type="match status" value="1"/>
</dbReference>
<dbReference type="SUPFAM" id="SSF110857">
    <property type="entry name" value="Gamma-glutamyl cyclotransferase-like"/>
    <property type="match status" value="1"/>
</dbReference>
<sequence length="204" mass="22901">MSLAPPLRPLSPEREPAHLLAQVHAAWGGQSDLWVFGYASLIWRPEFESIEQRQARVHGWHRALEMQSRINRGTPERPGLVFALVGGGSCRGMVYRIARERVEDELPRLWAREMPNSVYDPRWLPCQTASGPVTALGFTLSRESPNYTGPMDDAHLVKVLRHASGRYGTTLAYVLETAQALRAHGIRDRAIERIVALAHQHSLA</sequence>
<dbReference type="EMBL" id="CP136336">
    <property type="protein sequence ID" value="WOB07061.1"/>
    <property type="molecule type" value="Genomic_DNA"/>
</dbReference>
<dbReference type="RefSeq" id="WP_316699739.1">
    <property type="nucleotide sequence ID" value="NZ_CP136336.1"/>
</dbReference>
<dbReference type="InterPro" id="IPR013024">
    <property type="entry name" value="GGCT-like"/>
</dbReference>
<dbReference type="InterPro" id="IPR006840">
    <property type="entry name" value="ChaC"/>
</dbReference>
<reference evidence="3 4" key="1">
    <citation type="submission" date="2023-10" db="EMBL/GenBank/DDBJ databases">
        <title>Bacteria for the degradation of biodegradable plastic PBAT(Polybutylene adipate terephthalate).</title>
        <authorList>
            <person name="Weon H.-Y."/>
            <person name="Yeon J."/>
        </authorList>
    </citation>
    <scope>NUCLEOTIDE SEQUENCE [LARGE SCALE GENOMIC DNA]</scope>
    <source>
        <strain evidence="3 4">SBD 7-3</strain>
    </source>
</reference>
<keyword evidence="2" id="KW-0456">Lyase</keyword>
<gene>
    <name evidence="3" type="ORF">RXV79_19330</name>
</gene>
<dbReference type="Pfam" id="PF04752">
    <property type="entry name" value="ChaC"/>
    <property type="match status" value="1"/>
</dbReference>
<protein>
    <recommendedName>
        <fullName evidence="1">glutathione-specific gamma-glutamylcyclotransferase</fullName>
        <ecNumber evidence="1">4.3.2.7</ecNumber>
    </recommendedName>
</protein>
<evidence type="ECO:0000256" key="2">
    <source>
        <dbReference type="ARBA" id="ARBA00023239"/>
    </source>
</evidence>